<reference evidence="8" key="2">
    <citation type="submission" date="2007-04" db="EMBL/GenBank/DDBJ databases">
        <title>The genome of the human body louse.</title>
        <authorList>
            <consortium name="The Human Body Louse Genome Consortium"/>
            <person name="Kirkness E."/>
            <person name="Walenz B."/>
            <person name="Hass B."/>
            <person name="Bruggner R."/>
            <person name="Strausberg R."/>
        </authorList>
    </citation>
    <scope>NUCLEOTIDE SEQUENCE</scope>
    <source>
        <strain evidence="8">USDA</strain>
    </source>
</reference>
<dbReference type="OMA" id="SGWRPIR"/>
<comment type="similarity">
    <text evidence="1">Belongs to the VPS13 family.</text>
</comment>
<evidence type="ECO:0000313" key="9">
    <source>
        <dbReference type="EnsemblMetazoa" id="PHUM245030-PA"/>
    </source>
</evidence>
<gene>
    <name evidence="9" type="primary">8230801</name>
    <name evidence="8" type="ORF">Phum_PHUM245030</name>
</gene>
<dbReference type="PANTHER" id="PTHR16166:SF93">
    <property type="entry name" value="INTERMEMBRANE LIPID TRANSFER PROTEIN VPS13"/>
    <property type="match status" value="1"/>
</dbReference>
<dbReference type="KEGG" id="phu:Phum_PHUM245030"/>
<dbReference type="InterPro" id="IPR026847">
    <property type="entry name" value="VPS13"/>
</dbReference>
<dbReference type="InParanoid" id="E0VJH2"/>
<evidence type="ECO:0000256" key="1">
    <source>
        <dbReference type="ARBA" id="ARBA00006545"/>
    </source>
</evidence>
<evidence type="ECO:0000259" key="5">
    <source>
        <dbReference type="Pfam" id="PF25033"/>
    </source>
</evidence>
<dbReference type="CTD" id="8230801"/>
<dbReference type="GO" id="GO:0006869">
    <property type="term" value="P:lipid transport"/>
    <property type="evidence" value="ECO:0007669"/>
    <property type="project" value="UniProtKB-KW"/>
</dbReference>
<dbReference type="InterPro" id="IPR009543">
    <property type="entry name" value="VPS13_VAB"/>
</dbReference>
<keyword evidence="2" id="KW-0813">Transport</keyword>
<sequence length="3104" mass="355960">MVFEALVVELLNKILKQYIQNLDTSQLKIGIWGGDVVLNNLKIKTTLFDDLGLPIKVKWGILGKFSMKIPWKNVYSSNVVVEIEELLMIIVPFNEYKYDPVKEEKWANDRKQAKLRAVEEARKRELENDSVNQNDGFMEKLLTQIVKNLQIIIRNIHIRYEDQTTNPSFPFSIGLTMSDLSVTTCIDPRKFLLQKIHLDGFAIYWNTNSDMFSDYGDIDLINALLDSIPKNNYKPEGYFYVFGPLSASASLQLNPRPEIDGSDFQIPKLLAKIHLKEIDLALNHRQFNDALIYAQNYQRLSAGAKYRKYRPVGITVIGHAKEWWMFAYNGVAEDIRRRKREWSWVYIQKHRMMCRKYSSLYELKLNSKKISLSIAEELQNLERELNLFNILLLREQAYVQIARSNIEKSSSKTSENSGWFSGWFGYNSNIKSNVHENDLVKKFESVMTSNEKAKLYKAIGYNESDPLPNYPAEYVEIEFLFQLDEIKATVSEQQFPSCFQLMSFSLKTINMRFERRPSAYGMKFEMSIGKLEALGIQNENDKTFPRLIKSNCEESENLVDILYESKPLNGDCDQRIHVNALPLKIVYHADTINSVRDVFFNLIGDELQNVVTVPTLPAFRRITAMGLQYAIEKRTIFEVKINIMSSYLIIPYGGYYTKNKEMLVIMFGKLNIETEKTEKQSVSVQKLYLKGNTEQEIFSTVLSASYTNFKCKLVGVQILLQLAGEDWMEASNISEKSPMRFLETSDLVFIIKKSLVTDDPTIPKIICEGQLPSLIFNFSEDRFVAFAELIFSIPMKKKEDEIPLKISTAVSAWSLHSFTAQFENKFANIAERLPISNSIYEQGIDFFLNFEMKELLIIVYKNKQTLASKYKTSPKSKEAEDKFLQLRVVKLETELTCKTFEIISNLKLGGIEFHQYCRNQVVPFVTTKVLQNDSYFFESEHTNVSTMAPNFRTERESIVNRIELHISPINVVFHKEALLDQLWFFNHIKNRLNAVQENCGHFKMADSGKPKETNTYLPSENFSEGKTLNKGKKFRKKLPKKEIIDFFLIAKLEEINLLVESKNQRLAKFSIREGSFDVTTQKSYTNVDFKLCEIILKDLNPETIHTKIVESLEKQTFFTRITIFNSEYYGQNDCVDMSLEAEFGGLRCIFLHVFFLRIQNFLLNFQKQFERLKEGAAVAAQRAKENVMKAYQNSLKIFFDVKITAPFIVIPITSQSVEALVIDLGVLTLKNQIAELNYPQEEDVSKRPIIDNMRFQLQNLKFSRCILDVDSLKVFNEKIFLTPVSFELSIKRNLSTSWFKVVPEFEILARLASIKVSLSHDDLCNIVDTLTNNMNEGSIKNLRENVKVKRSLISEGLPKERGVAWEEEEEVSEIITVTEESTNFYTVVKFVFFMDSFIFDALTSDCDKLQYAYTSCPESGKNIGLARFVLETISLKGKMFSNGSVDTSLLLVSCVLDDTRPGNKDRLTRLMESSESNMDIRANKSMVEISYKSKGNDSFVDMRVFKFTLILSMDFLHKLKEFFTINTSDKVNDNEGYEPSSTIKNIENKARLLMEEGHERPPTFTINLKVEKPDIIIVENMDSIDTEALIFHTEIVLKYRFAGIRQIIAGTLGDIELYSCCFNPKKRRNTLSQVIRPFTVSVAGSTPLGQGLHIDIFLTEILISVNPATVELMLKCYEVLFLDSSLIKNKLEEKDFSDLWEPDSFDVDDFWFLKIEQGEDALYSFSKVSPTFFQDKKELDEICLLAIPSIIILVEGIAAKQFSPMLLLKMGFQLECNNWSSKLSINSTLSLEFQYYNKVLTAWEPLIEPVEILENKEKKKKHSYVPWEINFSVALGEDAYLEAVEPPKMTIKYTDLPPFIVRNETELIIELLLDESDFGVSDDNEYTSVKLESNSEVELQTKSSKISEFKKICLLDGKSGLRLHAKFPIVDSKTFEIPLNIASKRYYSIPIENEEKKNVLSLVADLKIQDVTATLTLRSNVKIFNFFNEPIHIHSLTEDKNEAVYIGVVEGNSELSLPFHVVQNKDKKLFFSADGYRLSSRPFSWENIEKQTPTSVLLQCNAKTPENNDPFFIKAVGEMEEIYLANTNRKTDSSINYSIFLQPTIKILNCLPVDLVICFQGSAKEHYLRPGNILQITCAEPGNSVITLRINDYLEKEWSTKEAILDNPPEFSIWKFVSYNGLSPENINLGVHCTYNQNTAIYSVYSPYFMVNKTGHLLSYRFDGSQTVFHHPENMKIPVMFSPTFKKFFSKKSAFVKINHSHWSEKFPVDVAGSGGTIKCVDTHSNMVYHISVSISLTSNSLTKIVTFTPYYVFINETKYTLEYREIESSDKSWTEIPDNSCFPFWPKAREHSKIIQIRPKDSDAVSPPFDYSGADVCLLKLKHKLGGIFANIEATQYGTYITFTSYEDGHAPVLIINYSNTPINLMEVNTDYHITLEPNHKIFHAWISPTGKRKISVTNLKQKNNEIDLGQDNRGEIVTKDEQIVHYLTFMDGIQRILLFNCDVGLSSSISNILNTSTGLELICEFQGIGISVVNNINLTEILYISLLSSGVIWEVKKVNKTRYKPIKEDDSEKIELAFGKYHSDVEINTKMSSVMKVTDKIKVDFETMQMLEPHKRELRRTFKPGLWIAYRVMEDQIMINLKINKIQIDNQLQDFIFPVILSPVPPPKTVSTLYQDIKPFFELSIVKKAADSSGVEQYKYFEILVQEFTIKIDIGFLQQFWLFLAPEKISDEEQKIRFLRDLNQIVKPLIDHVEVISSSEQKNYYEFLHLSPVKIHFSFSLAGTIDSGSLPPFFNVMFQSVGVTLTDVHDVIFRLSYFERKSIVFTKSQLLKEVISHYYGQMIRQAYVLLLGLDVIGNPFGLIVGLKEGVEAFFYEPFQGMVHGPSEFATGVAIGCKSLFGHTVGSTAGTLQKLTDTLGKGLAVLSLDKEYQIRRMAFQSHQENIQASMARGGRDLVMGLYEGVTGVVKKPIEGARQEGVGGFIKGMGKGMMGLFMRPVTGVVDFASTSLNVVKRATGPNFETKQLRPPRFFRDDQLVEPYNLNEAIGNTILYYLCAKRRCNNDKYVFHVMLKQNEVAVFTNKRMILAELNEFFGTWKVKRN</sequence>
<evidence type="ECO:0000259" key="7">
    <source>
        <dbReference type="Pfam" id="PF25037"/>
    </source>
</evidence>
<dbReference type="EMBL" id="AAZO01002840">
    <property type="status" value="NOT_ANNOTATED_CDS"/>
    <property type="molecule type" value="Genomic_DNA"/>
</dbReference>
<organism>
    <name type="scientific">Pediculus humanus subsp. corporis</name>
    <name type="common">Body louse</name>
    <dbReference type="NCBI Taxonomy" id="121224"/>
    <lineage>
        <taxon>Eukaryota</taxon>
        <taxon>Metazoa</taxon>
        <taxon>Ecdysozoa</taxon>
        <taxon>Arthropoda</taxon>
        <taxon>Hexapoda</taxon>
        <taxon>Insecta</taxon>
        <taxon>Pterygota</taxon>
        <taxon>Neoptera</taxon>
        <taxon>Paraneoptera</taxon>
        <taxon>Psocodea</taxon>
        <taxon>Troctomorpha</taxon>
        <taxon>Phthiraptera</taxon>
        <taxon>Anoplura</taxon>
        <taxon>Pediculidae</taxon>
        <taxon>Pediculus</taxon>
    </lineage>
</organism>
<feature type="domain" description="Intermembrane lipid transfer protein VPS13-like C-terminal" evidence="7">
    <location>
        <begin position="3028"/>
        <end position="3101"/>
    </location>
</feature>
<dbReference type="VEuPathDB" id="VectorBase:PHUM245030"/>
<accession>E0VJH2</accession>
<dbReference type="EnsemblMetazoa" id="PHUM245030-RA">
    <property type="protein sequence ID" value="PHUM245030-PA"/>
    <property type="gene ID" value="PHUM245030"/>
</dbReference>
<feature type="domain" description="Vacuolar protein sorting-associated protein 13 VPS13 adaptor binding" evidence="6">
    <location>
        <begin position="1952"/>
        <end position="2453"/>
    </location>
</feature>
<evidence type="ECO:0000256" key="3">
    <source>
        <dbReference type="ARBA" id="ARBA00023055"/>
    </source>
</evidence>
<reference evidence="9" key="3">
    <citation type="submission" date="2020-05" db="UniProtKB">
        <authorList>
            <consortium name="EnsemblMetazoa"/>
        </authorList>
    </citation>
    <scope>IDENTIFICATION</scope>
    <source>
        <strain evidence="9">USDA</strain>
    </source>
</reference>
<evidence type="ECO:0000259" key="6">
    <source>
        <dbReference type="Pfam" id="PF25036"/>
    </source>
</evidence>
<dbReference type="STRING" id="121224.E0VJH2"/>
<evidence type="ECO:0000313" key="10">
    <source>
        <dbReference type="Proteomes" id="UP000009046"/>
    </source>
</evidence>
<evidence type="ECO:0000256" key="2">
    <source>
        <dbReference type="ARBA" id="ARBA00022448"/>
    </source>
</evidence>
<reference evidence="8" key="1">
    <citation type="submission" date="2007-04" db="EMBL/GenBank/DDBJ databases">
        <title>Annotation of Pediculus humanus corporis strain USDA.</title>
        <authorList>
            <person name="Kirkness E."/>
            <person name="Hannick L."/>
            <person name="Hass B."/>
            <person name="Bruggner R."/>
            <person name="Lawson D."/>
            <person name="Bidwell S."/>
            <person name="Joardar V."/>
            <person name="Caler E."/>
            <person name="Walenz B."/>
            <person name="Inman J."/>
            <person name="Schobel S."/>
            <person name="Galinsky K."/>
            <person name="Amedeo P."/>
            <person name="Strausberg R."/>
        </authorList>
    </citation>
    <scope>NUCLEOTIDE SEQUENCE</scope>
    <source>
        <strain evidence="8">USDA</strain>
    </source>
</reference>
<dbReference type="PANTHER" id="PTHR16166">
    <property type="entry name" value="VACUOLAR PROTEIN SORTING-ASSOCIATED PROTEIN VPS13"/>
    <property type="match status" value="1"/>
</dbReference>
<feature type="domain" description="Chorein N-terminal" evidence="4">
    <location>
        <begin position="2"/>
        <end position="1023"/>
    </location>
</feature>
<dbReference type="GeneID" id="8230801"/>
<dbReference type="Pfam" id="PF25033">
    <property type="entry name" value="VPS13_M"/>
    <property type="match status" value="1"/>
</dbReference>
<feature type="domain" description="VPS13-like middle region" evidence="5">
    <location>
        <begin position="1129"/>
        <end position="1830"/>
    </location>
</feature>
<dbReference type="OrthoDB" id="428159at2759"/>
<proteinExistence type="inferred from homology"/>
<dbReference type="InterPro" id="IPR056748">
    <property type="entry name" value="VPS13-like_C"/>
</dbReference>
<dbReference type="Pfam" id="PF12624">
    <property type="entry name" value="VPS13_N"/>
    <property type="match status" value="1"/>
</dbReference>
<dbReference type="EMBL" id="AAZO01002839">
    <property type="status" value="NOT_ANNOTATED_CDS"/>
    <property type="molecule type" value="Genomic_DNA"/>
</dbReference>
<keyword evidence="10" id="KW-1185">Reference proteome</keyword>
<dbReference type="FunCoup" id="E0VJH2">
    <property type="interactions" value="1094"/>
</dbReference>
<keyword evidence="3" id="KW-0445">Lipid transport</keyword>
<evidence type="ECO:0000313" key="8">
    <source>
        <dbReference type="EMBL" id="EEB13528.1"/>
    </source>
</evidence>
<dbReference type="GO" id="GO:0045053">
    <property type="term" value="P:protein retention in Golgi apparatus"/>
    <property type="evidence" value="ECO:0007669"/>
    <property type="project" value="TreeGrafter"/>
</dbReference>
<protein>
    <submittedName>
        <fullName evidence="8 9">Vacuolar protein sorting 13A, putative</fullName>
    </submittedName>
</protein>
<dbReference type="Pfam" id="PF25037">
    <property type="entry name" value="VPS13_C"/>
    <property type="match status" value="1"/>
</dbReference>
<dbReference type="EMBL" id="DS235222">
    <property type="protein sequence ID" value="EEB13528.1"/>
    <property type="molecule type" value="Genomic_DNA"/>
</dbReference>
<dbReference type="RefSeq" id="XP_002426266.1">
    <property type="nucleotide sequence ID" value="XM_002426221.1"/>
</dbReference>
<name>E0VJH2_PEDHC</name>
<dbReference type="InterPro" id="IPR026854">
    <property type="entry name" value="VPS13_N"/>
</dbReference>
<dbReference type="HOGENOM" id="CLU_000135_1_0_1"/>
<dbReference type="InterPro" id="IPR056747">
    <property type="entry name" value="VPS13-like_M"/>
</dbReference>
<dbReference type="Pfam" id="PF25036">
    <property type="entry name" value="VPS13_VAB"/>
    <property type="match status" value="1"/>
</dbReference>
<evidence type="ECO:0000259" key="4">
    <source>
        <dbReference type="Pfam" id="PF12624"/>
    </source>
</evidence>
<dbReference type="GO" id="GO:0006623">
    <property type="term" value="P:protein targeting to vacuole"/>
    <property type="evidence" value="ECO:0007669"/>
    <property type="project" value="TreeGrafter"/>
</dbReference>
<dbReference type="eggNOG" id="KOG1809">
    <property type="taxonomic scope" value="Eukaryota"/>
</dbReference>
<dbReference type="Proteomes" id="UP000009046">
    <property type="component" value="Unassembled WGS sequence"/>
</dbReference>